<dbReference type="GO" id="GO:0043565">
    <property type="term" value="F:sequence-specific DNA binding"/>
    <property type="evidence" value="ECO:0007669"/>
    <property type="project" value="InterPro"/>
</dbReference>
<protein>
    <submittedName>
        <fullName evidence="5">AraC family transcriptional regulator</fullName>
    </submittedName>
</protein>
<dbReference type="InterPro" id="IPR037923">
    <property type="entry name" value="HTH-like"/>
</dbReference>
<dbReference type="PROSITE" id="PS01124">
    <property type="entry name" value="HTH_ARAC_FAMILY_2"/>
    <property type="match status" value="1"/>
</dbReference>
<accession>A0A127VKC8</accession>
<evidence type="ECO:0000256" key="2">
    <source>
        <dbReference type="ARBA" id="ARBA00023125"/>
    </source>
</evidence>
<dbReference type="Proteomes" id="UP000071561">
    <property type="component" value="Chromosome"/>
</dbReference>
<evidence type="ECO:0000259" key="4">
    <source>
        <dbReference type="PROSITE" id="PS01124"/>
    </source>
</evidence>
<dbReference type="PANTHER" id="PTHR43280">
    <property type="entry name" value="ARAC-FAMILY TRANSCRIPTIONAL REGULATOR"/>
    <property type="match status" value="1"/>
</dbReference>
<keyword evidence="6" id="KW-1185">Reference proteome</keyword>
<keyword evidence="3" id="KW-0804">Transcription</keyword>
<feature type="domain" description="HTH araC/xylS-type" evidence="4">
    <location>
        <begin position="188"/>
        <end position="286"/>
    </location>
</feature>
<evidence type="ECO:0000313" key="5">
    <source>
        <dbReference type="EMBL" id="AMQ01750.1"/>
    </source>
</evidence>
<dbReference type="KEGG" id="pcm:AY601_4930"/>
<keyword evidence="2" id="KW-0238">DNA-binding</keyword>
<keyword evidence="1" id="KW-0805">Transcription regulation</keyword>
<evidence type="ECO:0000256" key="1">
    <source>
        <dbReference type="ARBA" id="ARBA00023015"/>
    </source>
</evidence>
<dbReference type="EMBL" id="CP014504">
    <property type="protein sequence ID" value="AMQ01750.1"/>
    <property type="molecule type" value="Genomic_DNA"/>
</dbReference>
<dbReference type="PANTHER" id="PTHR43280:SF32">
    <property type="entry name" value="TRANSCRIPTIONAL REGULATORY PROTEIN"/>
    <property type="match status" value="1"/>
</dbReference>
<name>A0A127VKC8_9SPHI</name>
<dbReference type="SUPFAM" id="SSF46689">
    <property type="entry name" value="Homeodomain-like"/>
    <property type="match status" value="1"/>
</dbReference>
<organism evidence="5 6">
    <name type="scientific">Pedobacter cryoconitis</name>
    <dbReference type="NCBI Taxonomy" id="188932"/>
    <lineage>
        <taxon>Bacteria</taxon>
        <taxon>Pseudomonadati</taxon>
        <taxon>Bacteroidota</taxon>
        <taxon>Sphingobacteriia</taxon>
        <taxon>Sphingobacteriales</taxon>
        <taxon>Sphingobacteriaceae</taxon>
        <taxon>Pedobacter</taxon>
    </lineage>
</organism>
<dbReference type="Gene3D" id="1.10.10.60">
    <property type="entry name" value="Homeodomain-like"/>
    <property type="match status" value="1"/>
</dbReference>
<evidence type="ECO:0000256" key="3">
    <source>
        <dbReference type="ARBA" id="ARBA00023163"/>
    </source>
</evidence>
<dbReference type="GO" id="GO:0003700">
    <property type="term" value="F:DNA-binding transcription factor activity"/>
    <property type="evidence" value="ECO:0007669"/>
    <property type="project" value="InterPro"/>
</dbReference>
<gene>
    <name evidence="5" type="ORF">AY601_4930</name>
</gene>
<dbReference type="InterPro" id="IPR009057">
    <property type="entry name" value="Homeodomain-like_sf"/>
</dbReference>
<dbReference type="SUPFAM" id="SSF51215">
    <property type="entry name" value="Regulatory protein AraC"/>
    <property type="match status" value="1"/>
</dbReference>
<dbReference type="Pfam" id="PF12833">
    <property type="entry name" value="HTH_18"/>
    <property type="match status" value="1"/>
</dbReference>
<dbReference type="InterPro" id="IPR018060">
    <property type="entry name" value="HTH_AraC"/>
</dbReference>
<dbReference type="PATRIC" id="fig|188932.3.peg.5110"/>
<sequence length="292" mass="33072">MRAIEMTNSTVITKDIDISLADSFSTAYLIAESFELNQDYKISFNQFLFFKKGKGKIKIDGEDYPISANSLILIAKNQVYSFQANQGLAAYSLCFGDCFWERTPVSANNCKATLFNEASAHQFLQLQKEEAADLSSLFNAILVEFESADYTNKGDVLAAFLKILMIKIANLHALLAKITDQNDHKIYQQFIAFLATDYKVSHDVAFFADKLNISNRKLTALCRKHADKGAKEIIQLQLVVEAKRFLQFSSSSIKEIAAMLNFSNPYQFSHFFKKNTSFPPERYRKQVTGFGM</sequence>
<evidence type="ECO:0000313" key="6">
    <source>
        <dbReference type="Proteomes" id="UP000071561"/>
    </source>
</evidence>
<reference evidence="5 6" key="1">
    <citation type="submission" date="2016-03" db="EMBL/GenBank/DDBJ databases">
        <title>Complete genome sequence of Pedobacter cryoconitis PAMC 27485.</title>
        <authorList>
            <person name="Lee J."/>
            <person name="Kim O.-S."/>
        </authorList>
    </citation>
    <scope>NUCLEOTIDE SEQUENCE [LARGE SCALE GENOMIC DNA]</scope>
    <source>
        <strain evidence="5 6">PAMC 27485</strain>
    </source>
</reference>
<dbReference type="SMART" id="SM00342">
    <property type="entry name" value="HTH_ARAC"/>
    <property type="match status" value="1"/>
</dbReference>
<proteinExistence type="predicted"/>
<dbReference type="AlphaFoldDB" id="A0A127VKC8"/>